<protein>
    <submittedName>
        <fullName evidence="1">Uncharacterized protein</fullName>
    </submittedName>
</protein>
<reference evidence="1 2" key="1">
    <citation type="journal article" date="2012" name="Microbes Environ.">
        <title>Complete genome sequence of Bradyrhizobium sp. S23321: insights into symbiosis evolution in soil oligotrophs.</title>
        <authorList>
            <person name="Okubo T."/>
            <person name="Tsukui T."/>
            <person name="Maita H."/>
            <person name="Okamoto S."/>
            <person name="Oshima K."/>
            <person name="Fujisawa T."/>
            <person name="Saito A."/>
            <person name="Futamata H."/>
            <person name="Hattori R."/>
            <person name="Shimomura Y."/>
            <person name="Haruta S."/>
            <person name="Morimoto S."/>
            <person name="Wang Y."/>
            <person name="Sakai Y."/>
            <person name="Hattori M."/>
            <person name="Aizawa S."/>
            <person name="Nagashima K.V.P."/>
            <person name="Masuda S."/>
            <person name="Hattori T."/>
            <person name="Yamashita A."/>
            <person name="Bao Z."/>
            <person name="Hayatsu M."/>
            <person name="Kajiya-Kanegae H."/>
            <person name="Yoshinaga I."/>
            <person name="Sakamoto K."/>
            <person name="Toyota K."/>
            <person name="Nakao M."/>
            <person name="Kohara M."/>
            <person name="Anda M."/>
            <person name="Niwa R."/>
            <person name="Jung-Hwan P."/>
            <person name="Sameshima-Saito R."/>
            <person name="Tokuda S."/>
            <person name="Yamamoto S."/>
            <person name="Yamamoto S."/>
            <person name="Yokoyama T."/>
            <person name="Akutsu T."/>
            <person name="Nakamura Y."/>
            <person name="Nakahira-Yanaka Y."/>
            <person name="Takada Hoshino Y."/>
            <person name="Hirakawa H."/>
            <person name="Mitsui H."/>
            <person name="Terasawa K."/>
            <person name="Itakura M."/>
            <person name="Sato S."/>
            <person name="Ikeda-Ohtsubo W."/>
            <person name="Sakakura N."/>
            <person name="Kaminuma E."/>
            <person name="Minamisawa K."/>
        </authorList>
    </citation>
    <scope>NUCLEOTIDE SEQUENCE [LARGE SCALE GENOMIC DNA]</scope>
    <source>
        <strain evidence="1 2">S23321</strain>
    </source>
</reference>
<evidence type="ECO:0000313" key="2">
    <source>
        <dbReference type="Proteomes" id="UP000007886"/>
    </source>
</evidence>
<dbReference type="AlphaFoldDB" id="A0AAI8MFQ2"/>
<sequence>MPHPLQSACTPVAKPRFKALRDLSGEFAAAERIADNFSDLENDAVLAAGHGTLRAVMRQAALSLSATGRSGNL</sequence>
<dbReference type="EMBL" id="AP012279">
    <property type="protein sequence ID" value="BAL77660.1"/>
    <property type="molecule type" value="Genomic_DNA"/>
</dbReference>
<keyword evidence="2" id="KW-1185">Reference proteome</keyword>
<organism evidence="1 2">
    <name type="scientific">Bradyrhizobium cosmicum</name>
    <dbReference type="NCBI Taxonomy" id="1404864"/>
    <lineage>
        <taxon>Bacteria</taxon>
        <taxon>Pseudomonadati</taxon>
        <taxon>Pseudomonadota</taxon>
        <taxon>Alphaproteobacteria</taxon>
        <taxon>Hyphomicrobiales</taxon>
        <taxon>Nitrobacteraceae</taxon>
        <taxon>Bradyrhizobium</taxon>
    </lineage>
</organism>
<evidence type="ECO:0000313" key="1">
    <source>
        <dbReference type="EMBL" id="BAL77660.1"/>
    </source>
</evidence>
<proteinExistence type="predicted"/>
<dbReference type="Proteomes" id="UP000007886">
    <property type="component" value="Chromosome"/>
</dbReference>
<gene>
    <name evidence="1" type="ORF">S23_44660</name>
</gene>
<name>A0AAI8MFQ2_9BRAD</name>
<accession>A0AAI8MFQ2</accession>
<dbReference type="KEGG" id="brs:S23_44660"/>